<evidence type="ECO:0000259" key="2">
    <source>
        <dbReference type="Pfam" id="PF03544"/>
    </source>
</evidence>
<dbReference type="SUPFAM" id="SSF74653">
    <property type="entry name" value="TolA/TonB C-terminal domain"/>
    <property type="match status" value="1"/>
</dbReference>
<protein>
    <recommendedName>
        <fullName evidence="2">TonB C-terminal domain-containing protein</fullName>
    </recommendedName>
</protein>
<organism evidence="3 4">
    <name type="scientific">Mucilaginibacter panaciglaebae</name>
    <dbReference type="NCBI Taxonomy" id="502331"/>
    <lineage>
        <taxon>Bacteria</taxon>
        <taxon>Pseudomonadati</taxon>
        <taxon>Bacteroidota</taxon>
        <taxon>Sphingobacteriia</taxon>
        <taxon>Sphingobacteriales</taxon>
        <taxon>Sphingobacteriaceae</taxon>
        <taxon>Mucilaginibacter</taxon>
    </lineage>
</organism>
<keyword evidence="4" id="KW-1185">Reference proteome</keyword>
<proteinExistence type="predicted"/>
<comment type="caution">
    <text evidence="3">The sequence shown here is derived from an EMBL/GenBank/DDBJ whole genome shotgun (WGS) entry which is preliminary data.</text>
</comment>
<evidence type="ECO:0000256" key="1">
    <source>
        <dbReference type="SAM" id="SignalP"/>
    </source>
</evidence>
<evidence type="ECO:0000313" key="4">
    <source>
        <dbReference type="Proteomes" id="UP001500841"/>
    </source>
</evidence>
<sequence length="128" mass="14576">MKNLILFTFFSLSFFVAKAQTAETNQQDTTVYNHVDIQPEYPSGLKELTEYVKKNLKPGEDKGLVFTIFTVECDGSLTHIHIVKPLSETANKEAVRLISTFPKFKPGIKNGKVVRCYFTMPIRFPQDV</sequence>
<name>A0ABP7WKV3_9SPHI</name>
<dbReference type="InterPro" id="IPR037682">
    <property type="entry name" value="TonB_C"/>
</dbReference>
<dbReference type="RefSeq" id="WP_345101612.1">
    <property type="nucleotide sequence ID" value="NZ_BAABCV010000003.1"/>
</dbReference>
<accession>A0ABP7WKV3</accession>
<dbReference type="Gene3D" id="3.30.1150.10">
    <property type="match status" value="1"/>
</dbReference>
<dbReference type="Pfam" id="PF03544">
    <property type="entry name" value="TonB_C"/>
    <property type="match status" value="1"/>
</dbReference>
<dbReference type="Proteomes" id="UP001500841">
    <property type="component" value="Unassembled WGS sequence"/>
</dbReference>
<evidence type="ECO:0000313" key="3">
    <source>
        <dbReference type="EMBL" id="GAA4091053.1"/>
    </source>
</evidence>
<feature type="chain" id="PRO_5045038543" description="TonB C-terminal domain-containing protein" evidence="1">
    <location>
        <begin position="20"/>
        <end position="128"/>
    </location>
</feature>
<feature type="signal peptide" evidence="1">
    <location>
        <begin position="1"/>
        <end position="19"/>
    </location>
</feature>
<feature type="domain" description="TonB C-terminal" evidence="2">
    <location>
        <begin position="62"/>
        <end position="124"/>
    </location>
</feature>
<keyword evidence="1" id="KW-0732">Signal</keyword>
<dbReference type="EMBL" id="BAABCV010000003">
    <property type="protein sequence ID" value="GAA4091053.1"/>
    <property type="molecule type" value="Genomic_DNA"/>
</dbReference>
<reference evidence="4" key="1">
    <citation type="journal article" date="2019" name="Int. J. Syst. Evol. Microbiol.">
        <title>The Global Catalogue of Microorganisms (GCM) 10K type strain sequencing project: providing services to taxonomists for standard genome sequencing and annotation.</title>
        <authorList>
            <consortium name="The Broad Institute Genomics Platform"/>
            <consortium name="The Broad Institute Genome Sequencing Center for Infectious Disease"/>
            <person name="Wu L."/>
            <person name="Ma J."/>
        </authorList>
    </citation>
    <scope>NUCLEOTIDE SEQUENCE [LARGE SCALE GENOMIC DNA]</scope>
    <source>
        <strain evidence="4">JCM 17085</strain>
    </source>
</reference>
<gene>
    <name evidence="3" type="ORF">GCM10022392_11080</name>
</gene>